<dbReference type="AlphaFoldDB" id="A0A0W1AWW8"/>
<keyword evidence="1" id="KW-0732">Signal</keyword>
<gene>
    <name evidence="2" type="ORF">UQ64_19855</name>
</gene>
<dbReference type="Proteomes" id="UP000054709">
    <property type="component" value="Unassembled WGS sequence"/>
</dbReference>
<reference evidence="2 3" key="1">
    <citation type="journal article" date="2015" name="Int. Biodeterior. Biodegradation">
        <title>Physiological and genetic screening methods for the isolation of methyl tert-butyl ether-degrading bacteria for bioremediation purposes.</title>
        <authorList>
            <person name="Guisado I.M."/>
            <person name="Purswani J."/>
            <person name="Gonzalez Lopez J."/>
            <person name="Pozo C."/>
        </authorList>
    </citation>
    <scope>NUCLEOTIDE SEQUENCE [LARGE SCALE GENOMIC DNA]</scope>
    <source>
        <strain evidence="2 3">SH7</strain>
    </source>
</reference>
<name>A0A0W1AWW8_9BACL</name>
<evidence type="ECO:0000256" key="1">
    <source>
        <dbReference type="SAM" id="SignalP"/>
    </source>
</evidence>
<evidence type="ECO:0000313" key="3">
    <source>
        <dbReference type="Proteomes" id="UP000054709"/>
    </source>
</evidence>
<dbReference type="EMBL" id="LCZJ02000026">
    <property type="protein sequence ID" value="KTD85741.1"/>
    <property type="molecule type" value="Genomic_DNA"/>
</dbReference>
<feature type="chain" id="PRO_5006920222" evidence="1">
    <location>
        <begin position="22"/>
        <end position="112"/>
    </location>
</feature>
<evidence type="ECO:0000313" key="2">
    <source>
        <dbReference type="EMBL" id="KTD85741.1"/>
    </source>
</evidence>
<dbReference type="OrthoDB" id="9779098at2"/>
<proteinExistence type="predicted"/>
<keyword evidence="3" id="KW-1185">Reference proteome</keyword>
<dbReference type="PROSITE" id="PS51257">
    <property type="entry name" value="PROKAR_LIPOPROTEIN"/>
    <property type="match status" value="1"/>
</dbReference>
<sequence length="112" mass="12875">MRSKRNLIMLLLFALTIILSACNHNKPAVLSMNELRDLAQRGEELTWEDFDAYPFEDVGSGLYIRKYEINDDYHVLVGGGSVDAAPLYINLVKRNGEKIDIRYDDIDHFILN</sequence>
<protein>
    <submittedName>
        <fullName evidence="2">Uncharacterized protein</fullName>
    </submittedName>
</protein>
<comment type="caution">
    <text evidence="2">The sequence shown here is derived from an EMBL/GenBank/DDBJ whole genome shotgun (WGS) entry which is preliminary data.</text>
</comment>
<dbReference type="RefSeq" id="WP_060624574.1">
    <property type="nucleotide sequence ID" value="NZ_LCZJ02000026.1"/>
</dbReference>
<organism evidence="2 3">
    <name type="scientific">Paenibacillus etheri</name>
    <dbReference type="NCBI Taxonomy" id="1306852"/>
    <lineage>
        <taxon>Bacteria</taxon>
        <taxon>Bacillati</taxon>
        <taxon>Bacillota</taxon>
        <taxon>Bacilli</taxon>
        <taxon>Bacillales</taxon>
        <taxon>Paenibacillaceae</taxon>
        <taxon>Paenibacillus</taxon>
    </lineage>
</organism>
<feature type="signal peptide" evidence="1">
    <location>
        <begin position="1"/>
        <end position="21"/>
    </location>
</feature>
<accession>A0A0W1AWW8</accession>